<dbReference type="Proteomes" id="UP000030111">
    <property type="component" value="Unassembled WGS sequence"/>
</dbReference>
<organism evidence="2 3">
    <name type="scientific">Flavobacterium subsaxonicum WB 4.1-42 = DSM 21790</name>
    <dbReference type="NCBI Taxonomy" id="1121898"/>
    <lineage>
        <taxon>Bacteria</taxon>
        <taxon>Pseudomonadati</taxon>
        <taxon>Bacteroidota</taxon>
        <taxon>Flavobacteriia</taxon>
        <taxon>Flavobacteriales</taxon>
        <taxon>Flavobacteriaceae</taxon>
        <taxon>Flavobacterium</taxon>
    </lineage>
</organism>
<feature type="transmembrane region" description="Helical" evidence="1">
    <location>
        <begin position="65"/>
        <end position="84"/>
    </location>
</feature>
<keyword evidence="1" id="KW-0472">Membrane</keyword>
<dbReference type="eggNOG" id="COG5658">
    <property type="taxonomic scope" value="Bacteria"/>
</dbReference>
<dbReference type="InterPro" id="IPR025962">
    <property type="entry name" value="SdpI/YhfL"/>
</dbReference>
<dbReference type="Pfam" id="PF13630">
    <property type="entry name" value="SdpI"/>
    <property type="match status" value="1"/>
</dbReference>
<dbReference type="OrthoDB" id="3173919at2"/>
<comment type="caution">
    <text evidence="2">The sequence shown here is derived from an EMBL/GenBank/DDBJ whole genome shotgun (WGS) entry which is preliminary data.</text>
</comment>
<reference evidence="2 3" key="1">
    <citation type="submission" date="2013-09" db="EMBL/GenBank/DDBJ databases">
        <authorList>
            <person name="Zeng Z."/>
            <person name="Chen C."/>
        </authorList>
    </citation>
    <scope>NUCLEOTIDE SEQUENCE [LARGE SCALE GENOMIC DNA]</scope>
    <source>
        <strain evidence="2 3">WB 4.1-42</strain>
    </source>
</reference>
<protein>
    <recommendedName>
        <fullName evidence="4">SdpI/YhfL protein family</fullName>
    </recommendedName>
</protein>
<feature type="transmembrane region" description="Helical" evidence="1">
    <location>
        <begin position="90"/>
        <end position="112"/>
    </location>
</feature>
<keyword evidence="1" id="KW-1133">Transmembrane helix</keyword>
<accession>A0A0A2MKB7</accession>
<sequence>MDMENITDLVLQVPFLCGSVFLIVGGIMYFAPPSKINGLYGYRTSSSMKSQDRWNFSQKYSAKKMVTAAVVMLLFSLTGFLFAMPEVTKTAIGMGLMLSSCVYMIAATEMAIKKRFKDS</sequence>
<dbReference type="EMBL" id="JRLY01000008">
    <property type="protein sequence ID" value="KGO92709.1"/>
    <property type="molecule type" value="Genomic_DNA"/>
</dbReference>
<name>A0A0A2MKB7_9FLAO</name>
<dbReference type="STRING" id="1121898.GCA_000422725_02437"/>
<evidence type="ECO:0000256" key="1">
    <source>
        <dbReference type="SAM" id="Phobius"/>
    </source>
</evidence>
<proteinExistence type="predicted"/>
<feature type="transmembrane region" description="Helical" evidence="1">
    <location>
        <begin position="12"/>
        <end position="31"/>
    </location>
</feature>
<evidence type="ECO:0008006" key="4">
    <source>
        <dbReference type="Google" id="ProtNLM"/>
    </source>
</evidence>
<keyword evidence="3" id="KW-1185">Reference proteome</keyword>
<gene>
    <name evidence="2" type="ORF">Q766_11360</name>
</gene>
<keyword evidence="1" id="KW-0812">Transmembrane</keyword>
<evidence type="ECO:0000313" key="2">
    <source>
        <dbReference type="EMBL" id="KGO92709.1"/>
    </source>
</evidence>
<dbReference type="AlphaFoldDB" id="A0A0A2MKB7"/>
<evidence type="ECO:0000313" key="3">
    <source>
        <dbReference type="Proteomes" id="UP000030111"/>
    </source>
</evidence>